<proteinExistence type="predicted"/>
<keyword evidence="1" id="KW-0472">Membrane</keyword>
<feature type="transmembrane region" description="Helical" evidence="1">
    <location>
        <begin position="31"/>
        <end position="55"/>
    </location>
</feature>
<accession>A0A0G1AQC5</accession>
<keyword evidence="1" id="KW-1133">Transmembrane helix</keyword>
<evidence type="ECO:0000256" key="1">
    <source>
        <dbReference type="SAM" id="Phobius"/>
    </source>
</evidence>
<gene>
    <name evidence="2" type="ORF">UV00_C0028G0010</name>
</gene>
<protein>
    <submittedName>
        <fullName evidence="2">Uncharacterized protein</fullName>
    </submittedName>
</protein>
<dbReference type="Proteomes" id="UP000033847">
    <property type="component" value="Unassembled WGS sequence"/>
</dbReference>
<comment type="caution">
    <text evidence="2">The sequence shown here is derived from an EMBL/GenBank/DDBJ whole genome shotgun (WGS) entry which is preliminary data.</text>
</comment>
<evidence type="ECO:0000313" key="3">
    <source>
        <dbReference type="Proteomes" id="UP000033847"/>
    </source>
</evidence>
<organism evidence="2 3">
    <name type="scientific">candidate division WWE3 bacterium GW2011_GWF1_42_14</name>
    <dbReference type="NCBI Taxonomy" id="1619138"/>
    <lineage>
        <taxon>Bacteria</taxon>
        <taxon>Katanobacteria</taxon>
    </lineage>
</organism>
<evidence type="ECO:0000313" key="2">
    <source>
        <dbReference type="EMBL" id="KKS36291.1"/>
    </source>
</evidence>
<keyword evidence="1" id="KW-0812">Transmembrane</keyword>
<name>A0A0G1AQC5_UNCKA</name>
<dbReference type="EMBL" id="LCCU01000028">
    <property type="protein sequence ID" value="KKS36291.1"/>
    <property type="molecule type" value="Genomic_DNA"/>
</dbReference>
<dbReference type="AlphaFoldDB" id="A0A0G1AQC5"/>
<reference evidence="2 3" key="1">
    <citation type="journal article" date="2015" name="Nature">
        <title>rRNA introns, odd ribosomes, and small enigmatic genomes across a large radiation of phyla.</title>
        <authorList>
            <person name="Brown C.T."/>
            <person name="Hug L.A."/>
            <person name="Thomas B.C."/>
            <person name="Sharon I."/>
            <person name="Castelle C.J."/>
            <person name="Singh A."/>
            <person name="Wilkins M.J."/>
            <person name="Williams K.H."/>
            <person name="Banfield J.F."/>
        </authorList>
    </citation>
    <scope>NUCLEOTIDE SEQUENCE [LARGE SCALE GENOMIC DNA]</scope>
</reference>
<sequence length="81" mass="9296">MDEDYVEQREVIEMSDVIKLMKDCNDINKRFMWVIAIALICFTVMVGSLAGFYFLGNNHSGVDQKAVQSDGRQEVYQSIIK</sequence>